<dbReference type="PANTHER" id="PTHR13032:SF6">
    <property type="entry name" value="MITOCHONDRIAL IMPORT INNER MEMBRANE TRANSLOCASE SUBUNIT TIM21"/>
    <property type="match status" value="1"/>
</dbReference>
<gene>
    <name evidence="11" type="ORF">BDA99DRAFT_522277</name>
</gene>
<proteinExistence type="inferred from homology"/>
<name>A0AAD5K1P7_9FUNG</name>
<dbReference type="InterPro" id="IPR013261">
    <property type="entry name" value="Tim21"/>
</dbReference>
<evidence type="ECO:0000256" key="4">
    <source>
        <dbReference type="ARBA" id="ARBA00022692"/>
    </source>
</evidence>
<comment type="subcellular location">
    <subcellularLocation>
        <location evidence="1 10">Mitochondrion inner membrane</location>
        <topology evidence="1 10">Single-pass membrane protein</topology>
    </subcellularLocation>
</comment>
<keyword evidence="10" id="KW-0653">Protein transport</keyword>
<reference evidence="11" key="2">
    <citation type="submission" date="2023-02" db="EMBL/GenBank/DDBJ databases">
        <authorList>
            <consortium name="DOE Joint Genome Institute"/>
            <person name="Mondo S.J."/>
            <person name="Chang Y."/>
            <person name="Wang Y."/>
            <person name="Ahrendt S."/>
            <person name="Andreopoulos W."/>
            <person name="Barry K."/>
            <person name="Beard J."/>
            <person name="Benny G.L."/>
            <person name="Blankenship S."/>
            <person name="Bonito G."/>
            <person name="Cuomo C."/>
            <person name="Desiro A."/>
            <person name="Gervers K.A."/>
            <person name="Hundley H."/>
            <person name="Kuo A."/>
            <person name="LaButti K."/>
            <person name="Lang B.F."/>
            <person name="Lipzen A."/>
            <person name="O'Donnell K."/>
            <person name="Pangilinan J."/>
            <person name="Reynolds N."/>
            <person name="Sandor L."/>
            <person name="Smith M.W."/>
            <person name="Tsang A."/>
            <person name="Grigoriev I.V."/>
            <person name="Stajich J.E."/>
            <person name="Spatafora J.W."/>
        </authorList>
    </citation>
    <scope>NUCLEOTIDE SEQUENCE</scope>
    <source>
        <strain evidence="11">RSA 2281</strain>
    </source>
</reference>
<evidence type="ECO:0000256" key="8">
    <source>
        <dbReference type="ARBA" id="ARBA00023128"/>
    </source>
</evidence>
<evidence type="ECO:0000256" key="6">
    <source>
        <dbReference type="ARBA" id="ARBA00022946"/>
    </source>
</evidence>
<protein>
    <recommendedName>
        <fullName evidence="3 10">Mitochondrial import inner membrane translocase subunit Tim21</fullName>
    </recommendedName>
</protein>
<comment type="caution">
    <text evidence="11">The sequence shown here is derived from an EMBL/GenBank/DDBJ whole genome shotgun (WGS) entry which is preliminary data.</text>
</comment>
<organism evidence="11 12">
    <name type="scientific">Phascolomyces articulosus</name>
    <dbReference type="NCBI Taxonomy" id="60185"/>
    <lineage>
        <taxon>Eukaryota</taxon>
        <taxon>Fungi</taxon>
        <taxon>Fungi incertae sedis</taxon>
        <taxon>Mucoromycota</taxon>
        <taxon>Mucoromycotina</taxon>
        <taxon>Mucoromycetes</taxon>
        <taxon>Mucorales</taxon>
        <taxon>Lichtheimiaceae</taxon>
        <taxon>Phascolomyces</taxon>
    </lineage>
</organism>
<dbReference type="Gene3D" id="3.10.450.320">
    <property type="entry name" value="Mitochondrial import inner membrane translocase subunit Tim21"/>
    <property type="match status" value="1"/>
</dbReference>
<keyword evidence="8 10" id="KW-0496">Mitochondrion</keyword>
<evidence type="ECO:0000256" key="9">
    <source>
        <dbReference type="ARBA" id="ARBA00023136"/>
    </source>
</evidence>
<dbReference type="PANTHER" id="PTHR13032">
    <property type="entry name" value="MITOCHONDRIAL IMPORT INNER MEMBRANE TRANSLOCASE SUBUNIT TIM21"/>
    <property type="match status" value="1"/>
</dbReference>
<dbReference type="GO" id="GO:0030150">
    <property type="term" value="P:protein import into mitochondrial matrix"/>
    <property type="evidence" value="ECO:0007669"/>
    <property type="project" value="UniProtKB-UniRule"/>
</dbReference>
<evidence type="ECO:0000256" key="3">
    <source>
        <dbReference type="ARBA" id="ARBA00020726"/>
    </source>
</evidence>
<dbReference type="FunFam" id="3.10.450.320:FF:000002">
    <property type="entry name" value="Mitochondrial import inner membrane translocase subunit tim21"/>
    <property type="match status" value="1"/>
</dbReference>
<keyword evidence="4" id="KW-0812">Transmembrane</keyword>
<evidence type="ECO:0000256" key="5">
    <source>
        <dbReference type="ARBA" id="ARBA00022792"/>
    </source>
</evidence>
<evidence type="ECO:0000313" key="11">
    <source>
        <dbReference type="EMBL" id="KAI9250948.1"/>
    </source>
</evidence>
<evidence type="ECO:0000256" key="1">
    <source>
        <dbReference type="ARBA" id="ARBA00004434"/>
    </source>
</evidence>
<sequence length="218" mass="24719">MSQTLLRQVPVISRTLVRQQQSSLRVVTNKKDLLNSCRRYATSNEKNTAQRSSLISRQTAKEWKELSTPQKVVAASKVTVDIGVILTGLAVTSALLYFVGSELFGSDSTTSIFSESVDRIRAHPELSELLGSPIKGHGEPSRNRMKRNRRIHHQIVNDAQGEPHLFMRFYVEGPNEEGTCMLEMIKDEKGGWKYKQLFCDVPGQGYPSRRYYVEDNRS</sequence>
<comment type="similarity">
    <text evidence="2 10">Belongs to the TIM21 family.</text>
</comment>
<comment type="subunit">
    <text evidence="10">Component of the TIM23 complex.</text>
</comment>
<dbReference type="EMBL" id="JAIXMP010000031">
    <property type="protein sequence ID" value="KAI9250948.1"/>
    <property type="molecule type" value="Genomic_DNA"/>
</dbReference>
<dbReference type="GO" id="GO:0005744">
    <property type="term" value="C:TIM23 mitochondrial import inner membrane translocase complex"/>
    <property type="evidence" value="ECO:0007669"/>
    <property type="project" value="UniProtKB-UniRule"/>
</dbReference>
<reference evidence="11" key="1">
    <citation type="journal article" date="2022" name="IScience">
        <title>Evolution of zygomycete secretomes and the origins of terrestrial fungal ecologies.</title>
        <authorList>
            <person name="Chang Y."/>
            <person name="Wang Y."/>
            <person name="Mondo S."/>
            <person name="Ahrendt S."/>
            <person name="Andreopoulos W."/>
            <person name="Barry K."/>
            <person name="Beard J."/>
            <person name="Benny G.L."/>
            <person name="Blankenship S."/>
            <person name="Bonito G."/>
            <person name="Cuomo C."/>
            <person name="Desiro A."/>
            <person name="Gervers K.A."/>
            <person name="Hundley H."/>
            <person name="Kuo A."/>
            <person name="LaButti K."/>
            <person name="Lang B.F."/>
            <person name="Lipzen A."/>
            <person name="O'Donnell K."/>
            <person name="Pangilinan J."/>
            <person name="Reynolds N."/>
            <person name="Sandor L."/>
            <person name="Smith M.E."/>
            <person name="Tsang A."/>
            <person name="Grigoriev I.V."/>
            <person name="Stajich J.E."/>
            <person name="Spatafora J.W."/>
        </authorList>
    </citation>
    <scope>NUCLEOTIDE SEQUENCE</scope>
    <source>
        <strain evidence="11">RSA 2281</strain>
    </source>
</reference>
<keyword evidence="6" id="KW-0809">Transit peptide</keyword>
<dbReference type="InterPro" id="IPR038552">
    <property type="entry name" value="Tim21_IMS_sf"/>
</dbReference>
<keyword evidence="10" id="KW-0811">Translocation</keyword>
<dbReference type="Pfam" id="PF08294">
    <property type="entry name" value="TIM21"/>
    <property type="match status" value="1"/>
</dbReference>
<evidence type="ECO:0000256" key="7">
    <source>
        <dbReference type="ARBA" id="ARBA00022989"/>
    </source>
</evidence>
<keyword evidence="7" id="KW-1133">Transmembrane helix</keyword>
<keyword evidence="5 10" id="KW-0999">Mitochondrion inner membrane</keyword>
<evidence type="ECO:0000313" key="12">
    <source>
        <dbReference type="Proteomes" id="UP001209540"/>
    </source>
</evidence>
<comment type="function">
    <text evidence="10">Essential component of the TIM23 complex, a complex that mediates the translocation of transit peptide-containing proteins across the mitochondrial inner membrane.</text>
</comment>
<keyword evidence="9" id="KW-0472">Membrane</keyword>
<accession>A0AAD5K1P7</accession>
<evidence type="ECO:0000256" key="2">
    <source>
        <dbReference type="ARBA" id="ARBA00010867"/>
    </source>
</evidence>
<keyword evidence="12" id="KW-1185">Reference proteome</keyword>
<evidence type="ECO:0000256" key="10">
    <source>
        <dbReference type="RuleBase" id="RU367142"/>
    </source>
</evidence>
<dbReference type="AlphaFoldDB" id="A0AAD5K1P7"/>
<keyword evidence="10" id="KW-0813">Transport</keyword>
<dbReference type="Proteomes" id="UP001209540">
    <property type="component" value="Unassembled WGS sequence"/>
</dbReference>